<dbReference type="Proteomes" id="UP001164250">
    <property type="component" value="Chromosome 13"/>
</dbReference>
<accession>A0ACC0ZZY5</accession>
<name>A0ACC0ZZY5_9ROSI</name>
<organism evidence="1 2">
    <name type="scientific">Pistacia atlantica</name>
    <dbReference type="NCBI Taxonomy" id="434234"/>
    <lineage>
        <taxon>Eukaryota</taxon>
        <taxon>Viridiplantae</taxon>
        <taxon>Streptophyta</taxon>
        <taxon>Embryophyta</taxon>
        <taxon>Tracheophyta</taxon>
        <taxon>Spermatophyta</taxon>
        <taxon>Magnoliopsida</taxon>
        <taxon>eudicotyledons</taxon>
        <taxon>Gunneridae</taxon>
        <taxon>Pentapetalae</taxon>
        <taxon>rosids</taxon>
        <taxon>malvids</taxon>
        <taxon>Sapindales</taxon>
        <taxon>Anacardiaceae</taxon>
        <taxon>Pistacia</taxon>
    </lineage>
</organism>
<comment type="caution">
    <text evidence="1">The sequence shown here is derived from an EMBL/GenBank/DDBJ whole genome shotgun (WGS) entry which is preliminary data.</text>
</comment>
<evidence type="ECO:0000313" key="1">
    <source>
        <dbReference type="EMBL" id="KAJ0080568.1"/>
    </source>
</evidence>
<proteinExistence type="predicted"/>
<protein>
    <submittedName>
        <fullName evidence="1">Uncharacterized protein</fullName>
    </submittedName>
</protein>
<keyword evidence="2" id="KW-1185">Reference proteome</keyword>
<sequence length="77" mass="8691">MFSVLTELYISSTGSIVSSRRTKSDGYLSFLCYLSHYLVLPLVEIITYEHVCQNAESSLGFRPDSDCPPCCLFLLLF</sequence>
<reference evidence="2" key="1">
    <citation type="journal article" date="2023" name="G3 (Bethesda)">
        <title>Genome assembly and association tests identify interacting loci associated with vigor, precocity, and sex in interspecific pistachio rootstocks.</title>
        <authorList>
            <person name="Palmer W."/>
            <person name="Jacygrad E."/>
            <person name="Sagayaradj S."/>
            <person name="Cavanaugh K."/>
            <person name="Han R."/>
            <person name="Bertier L."/>
            <person name="Beede B."/>
            <person name="Kafkas S."/>
            <person name="Golino D."/>
            <person name="Preece J."/>
            <person name="Michelmore R."/>
        </authorList>
    </citation>
    <scope>NUCLEOTIDE SEQUENCE [LARGE SCALE GENOMIC DNA]</scope>
</reference>
<dbReference type="EMBL" id="CM047909">
    <property type="protein sequence ID" value="KAJ0080568.1"/>
    <property type="molecule type" value="Genomic_DNA"/>
</dbReference>
<gene>
    <name evidence="1" type="ORF">Patl1_24455</name>
</gene>
<evidence type="ECO:0000313" key="2">
    <source>
        <dbReference type="Proteomes" id="UP001164250"/>
    </source>
</evidence>